<evidence type="ECO:0000256" key="3">
    <source>
        <dbReference type="ARBA" id="ARBA00022496"/>
    </source>
</evidence>
<sequence>MKLLKLLSVSFALIFTLIISVSNIANAQEGASNRLDIEEIIVTGTKRDISLQDAAIAVSAITEQTFNNQFANDPRALASIVPNVTLTLQPAFNAVAGGIRGTGSISILVTEDPSVAFLVDDFGINHVQAQFIEMFDIEQIEVYRGPQGTLFGKNATGGVISVTTKKPVLDESFGEFSASAGQYDWNEGSVNKFKLALNVPIIEGKIAMRIAAIWDKSQGFYQNSKPAGDYPGPTFFNPTGVWPDDGTDLSNVGDGGDLAGKDVLAAKIKFLFEPNESYSGHLIFEISKDDSGAPATVNETECPGGQLFCLLGFPGNHTPSPNWGGGTWDNPFATGESDHCNSTLAICKGHRMDSKGVYFNQTFELGDLTLKSITGFRHHEERNASTYTGEAFASLYDATRNTSRDQVQQEFRLISNYEGRFNYTLGASYAEDNLNFAAYSAVGLQWFLGVPGWIHYDYGSSQSDQNRTSKAVYFDFTYDLKDDLRLSAGARYTQDQKDFHREQGTGTGGAGGINLSDVGLTRDDNPPLFSSLIPCENRNICVTKADNWSELTYRFVLDYTVNEDVMIYGSYATGFMAGGYTETCSTDYSCGFPYEPETNANIEFGMKGDFLDNRLRLNLAVFHTEFEDLQRNQVLPLPVPPYQETVKVNAGKSTNKGLELEFNYRATDNFRIDGNVAFMDHKYDIFVWDETPNDGIDNPTDFGGYGLPFSPEMSGYISFTYDQELGDNGSLTYNVNVYHQDEAETQPTNPIYSQLDERTIVNANATWRDAADKYYITLYGKNLNDEIYRDGSNNVAGLWNFTLYGAPMEYGIEAGVRW</sequence>
<evidence type="ECO:0000259" key="10">
    <source>
        <dbReference type="Pfam" id="PF00593"/>
    </source>
</evidence>
<feature type="domain" description="TonB-dependent receptor plug" evidence="11">
    <location>
        <begin position="51"/>
        <end position="159"/>
    </location>
</feature>
<dbReference type="Gene3D" id="2.40.170.20">
    <property type="entry name" value="TonB-dependent receptor, beta-barrel domain"/>
    <property type="match status" value="1"/>
</dbReference>
<protein>
    <recommendedName>
        <fullName evidence="13">TonB-dependent receptor plug domain-containing protein</fullName>
    </recommendedName>
</protein>
<evidence type="ECO:0000256" key="1">
    <source>
        <dbReference type="ARBA" id="ARBA00004571"/>
    </source>
</evidence>
<dbReference type="InterPro" id="IPR036942">
    <property type="entry name" value="Beta-barrel_TonB_sf"/>
</dbReference>
<dbReference type="PROSITE" id="PS52016">
    <property type="entry name" value="TONB_DEPENDENT_REC_3"/>
    <property type="match status" value="1"/>
</dbReference>
<evidence type="ECO:0000259" key="11">
    <source>
        <dbReference type="Pfam" id="PF07715"/>
    </source>
</evidence>
<keyword evidence="6" id="KW-0406">Ion transport</keyword>
<dbReference type="InterPro" id="IPR000531">
    <property type="entry name" value="Beta-barrel_TonB"/>
</dbReference>
<dbReference type="Pfam" id="PF00593">
    <property type="entry name" value="TonB_dep_Rec_b-barrel"/>
    <property type="match status" value="1"/>
</dbReference>
<dbReference type="InterPro" id="IPR012910">
    <property type="entry name" value="Plug_dom"/>
</dbReference>
<keyword evidence="5" id="KW-0408">Iron</keyword>
<evidence type="ECO:0000313" key="12">
    <source>
        <dbReference type="EMBL" id="SVA21928.1"/>
    </source>
</evidence>
<dbReference type="PANTHER" id="PTHR32552">
    <property type="entry name" value="FERRICHROME IRON RECEPTOR-RELATED"/>
    <property type="match status" value="1"/>
</dbReference>
<comment type="subcellular location">
    <subcellularLocation>
        <location evidence="1">Cell outer membrane</location>
        <topology evidence="1">Multi-pass membrane protein</topology>
    </subcellularLocation>
</comment>
<evidence type="ECO:0008006" key="13">
    <source>
        <dbReference type="Google" id="ProtNLM"/>
    </source>
</evidence>
<evidence type="ECO:0000256" key="2">
    <source>
        <dbReference type="ARBA" id="ARBA00022448"/>
    </source>
</evidence>
<evidence type="ECO:0000256" key="4">
    <source>
        <dbReference type="ARBA" id="ARBA00022692"/>
    </source>
</evidence>
<organism evidence="12">
    <name type="scientific">marine metagenome</name>
    <dbReference type="NCBI Taxonomy" id="408172"/>
    <lineage>
        <taxon>unclassified sequences</taxon>
        <taxon>metagenomes</taxon>
        <taxon>ecological metagenomes</taxon>
    </lineage>
</organism>
<dbReference type="GO" id="GO:0009279">
    <property type="term" value="C:cell outer membrane"/>
    <property type="evidence" value="ECO:0007669"/>
    <property type="project" value="UniProtKB-SubCell"/>
</dbReference>
<name>A0A381U2U8_9ZZZZ</name>
<proteinExistence type="predicted"/>
<reference evidence="12" key="1">
    <citation type="submission" date="2018-05" db="EMBL/GenBank/DDBJ databases">
        <authorList>
            <person name="Lanie J.A."/>
            <person name="Ng W.-L."/>
            <person name="Kazmierczak K.M."/>
            <person name="Andrzejewski T.M."/>
            <person name="Davidsen T.M."/>
            <person name="Wayne K.J."/>
            <person name="Tettelin H."/>
            <person name="Glass J.I."/>
            <person name="Rusch D."/>
            <person name="Podicherti R."/>
            <person name="Tsui H.-C.T."/>
            <person name="Winkler M.E."/>
        </authorList>
    </citation>
    <scope>NUCLEOTIDE SEQUENCE</scope>
</reference>
<dbReference type="Pfam" id="PF07715">
    <property type="entry name" value="Plug"/>
    <property type="match status" value="1"/>
</dbReference>
<keyword evidence="3" id="KW-0410">Iron transport</keyword>
<keyword evidence="2" id="KW-0813">Transport</keyword>
<feature type="domain" description="TonB-dependent receptor-like beta-barrel" evidence="10">
    <location>
        <begin position="343"/>
        <end position="783"/>
    </location>
</feature>
<dbReference type="GO" id="GO:0006826">
    <property type="term" value="P:iron ion transport"/>
    <property type="evidence" value="ECO:0007669"/>
    <property type="project" value="UniProtKB-KW"/>
</dbReference>
<keyword evidence="4" id="KW-0812">Transmembrane</keyword>
<evidence type="ECO:0000256" key="9">
    <source>
        <dbReference type="ARBA" id="ARBA00023237"/>
    </source>
</evidence>
<gene>
    <name evidence="12" type="ORF">METZ01_LOCUS74782</name>
</gene>
<keyword evidence="7" id="KW-0798">TonB box</keyword>
<accession>A0A381U2U8</accession>
<dbReference type="PANTHER" id="PTHR32552:SF81">
    <property type="entry name" value="TONB-DEPENDENT OUTER MEMBRANE RECEPTOR"/>
    <property type="match status" value="1"/>
</dbReference>
<dbReference type="EMBL" id="UINC01005532">
    <property type="protein sequence ID" value="SVA21928.1"/>
    <property type="molecule type" value="Genomic_DNA"/>
</dbReference>
<evidence type="ECO:0000256" key="6">
    <source>
        <dbReference type="ARBA" id="ARBA00023065"/>
    </source>
</evidence>
<dbReference type="SUPFAM" id="SSF56935">
    <property type="entry name" value="Porins"/>
    <property type="match status" value="1"/>
</dbReference>
<keyword evidence="9" id="KW-0998">Cell outer membrane</keyword>
<evidence type="ECO:0000256" key="5">
    <source>
        <dbReference type="ARBA" id="ARBA00023004"/>
    </source>
</evidence>
<evidence type="ECO:0000256" key="7">
    <source>
        <dbReference type="ARBA" id="ARBA00023077"/>
    </source>
</evidence>
<dbReference type="InterPro" id="IPR039426">
    <property type="entry name" value="TonB-dep_rcpt-like"/>
</dbReference>
<evidence type="ECO:0000256" key="8">
    <source>
        <dbReference type="ARBA" id="ARBA00023136"/>
    </source>
</evidence>
<keyword evidence="8" id="KW-0472">Membrane</keyword>
<dbReference type="AlphaFoldDB" id="A0A381U2U8"/>